<name>A0ABQ6P756_9SPHN</name>
<evidence type="ECO:0000313" key="1">
    <source>
        <dbReference type="EMBL" id="GMM60424.1"/>
    </source>
</evidence>
<dbReference type="Proteomes" id="UP001187221">
    <property type="component" value="Unassembled WGS sequence"/>
</dbReference>
<accession>A0ABQ6P756</accession>
<gene>
    <name evidence="1" type="ORF">NUTIK01_12010</name>
</gene>
<evidence type="ECO:0000313" key="2">
    <source>
        <dbReference type="Proteomes" id="UP001187221"/>
    </source>
</evidence>
<dbReference type="InterPro" id="IPR036390">
    <property type="entry name" value="WH_DNA-bd_sf"/>
</dbReference>
<dbReference type="SUPFAM" id="SSF46785">
    <property type="entry name" value="Winged helix' DNA-binding domain"/>
    <property type="match status" value="1"/>
</dbReference>
<keyword evidence="2" id="KW-1185">Reference proteome</keyword>
<organism evidence="1 2">
    <name type="scientific">Novosphingobium pituita</name>
    <dbReference type="NCBI Taxonomy" id="3056842"/>
    <lineage>
        <taxon>Bacteria</taxon>
        <taxon>Pseudomonadati</taxon>
        <taxon>Pseudomonadota</taxon>
        <taxon>Alphaproteobacteria</taxon>
        <taxon>Sphingomonadales</taxon>
        <taxon>Sphingomonadaceae</taxon>
        <taxon>Novosphingobium</taxon>
    </lineage>
</organism>
<comment type="caution">
    <text evidence="1">The sequence shown here is derived from an EMBL/GenBank/DDBJ whole genome shotgun (WGS) entry which is preliminary data.</text>
</comment>
<proteinExistence type="predicted"/>
<evidence type="ECO:0008006" key="3">
    <source>
        <dbReference type="Google" id="ProtNLM"/>
    </source>
</evidence>
<reference evidence="1 2" key="1">
    <citation type="submission" date="2023-06" db="EMBL/GenBank/DDBJ databases">
        <title>Draft genome sequence of Novosphingobium sp. strain IK01.</title>
        <authorList>
            <person name="Hatamoto M."/>
            <person name="Ikarashi T."/>
            <person name="Yamaguchi T."/>
        </authorList>
    </citation>
    <scope>NUCLEOTIDE SEQUENCE [LARGE SCALE GENOMIC DNA]</scope>
    <source>
        <strain evidence="1 2">IK01</strain>
    </source>
</reference>
<dbReference type="EMBL" id="BTFW01000001">
    <property type="protein sequence ID" value="GMM60424.1"/>
    <property type="molecule type" value="Genomic_DNA"/>
</dbReference>
<dbReference type="InterPro" id="IPR036388">
    <property type="entry name" value="WH-like_DNA-bd_sf"/>
</dbReference>
<protein>
    <recommendedName>
        <fullName evidence="3">Transcriptional regulator</fullName>
    </recommendedName>
</protein>
<dbReference type="RefSeq" id="WP_317974222.1">
    <property type="nucleotide sequence ID" value="NZ_BTFW01000001.1"/>
</dbReference>
<sequence>MSGASSGGGPVDAEADDFRIASSLYALRRRRDGAAPLKGLFGEPAWDILLDLFIAHCRGDDLQVSSVCIEASVPSTTILRWIARLESEGMLYRVADSADGRRRYVRLTQDGLAMMHNILGAIGGGS</sequence>
<dbReference type="Gene3D" id="1.10.10.10">
    <property type="entry name" value="Winged helix-like DNA-binding domain superfamily/Winged helix DNA-binding domain"/>
    <property type="match status" value="1"/>
</dbReference>